<name>A0A3M7Q0F2_BRAPC</name>
<protein>
    <submittedName>
        <fullName evidence="1">Uncharacterized protein</fullName>
    </submittedName>
</protein>
<dbReference type="Proteomes" id="UP000276133">
    <property type="component" value="Unassembled WGS sequence"/>
</dbReference>
<evidence type="ECO:0000313" key="1">
    <source>
        <dbReference type="EMBL" id="RNA04763.1"/>
    </source>
</evidence>
<organism evidence="1 2">
    <name type="scientific">Brachionus plicatilis</name>
    <name type="common">Marine rotifer</name>
    <name type="synonym">Brachionus muelleri</name>
    <dbReference type="NCBI Taxonomy" id="10195"/>
    <lineage>
        <taxon>Eukaryota</taxon>
        <taxon>Metazoa</taxon>
        <taxon>Spiralia</taxon>
        <taxon>Gnathifera</taxon>
        <taxon>Rotifera</taxon>
        <taxon>Eurotatoria</taxon>
        <taxon>Monogononta</taxon>
        <taxon>Pseudotrocha</taxon>
        <taxon>Ploima</taxon>
        <taxon>Brachionidae</taxon>
        <taxon>Brachionus</taxon>
    </lineage>
</organism>
<evidence type="ECO:0000313" key="2">
    <source>
        <dbReference type="Proteomes" id="UP000276133"/>
    </source>
</evidence>
<accession>A0A3M7Q0F2</accession>
<comment type="caution">
    <text evidence="1">The sequence shown here is derived from an EMBL/GenBank/DDBJ whole genome shotgun (WGS) entry which is preliminary data.</text>
</comment>
<gene>
    <name evidence="1" type="ORF">BpHYR1_019356</name>
</gene>
<sequence>MYTTNQKNQINGSGSFFTWDANCYIAIKLSSHSRVQFCSLINPKAMLPSSMLVSINQRYLLSVPYR</sequence>
<dbReference type="AlphaFoldDB" id="A0A3M7Q0F2"/>
<proteinExistence type="predicted"/>
<reference evidence="1 2" key="1">
    <citation type="journal article" date="2018" name="Sci. Rep.">
        <title>Genomic signatures of local adaptation to the degree of environmental predictability in rotifers.</title>
        <authorList>
            <person name="Franch-Gras L."/>
            <person name="Hahn C."/>
            <person name="Garcia-Roger E.M."/>
            <person name="Carmona M.J."/>
            <person name="Serra M."/>
            <person name="Gomez A."/>
        </authorList>
    </citation>
    <scope>NUCLEOTIDE SEQUENCE [LARGE SCALE GENOMIC DNA]</scope>
    <source>
        <strain evidence="1">HYR1</strain>
    </source>
</reference>
<dbReference type="EMBL" id="REGN01007975">
    <property type="protein sequence ID" value="RNA04763.1"/>
    <property type="molecule type" value="Genomic_DNA"/>
</dbReference>
<keyword evidence="2" id="KW-1185">Reference proteome</keyword>